<accession>Q7F250</accession>
<reference evidence="3" key="2">
    <citation type="journal article" date="2008" name="Nucleic Acids Res.">
        <title>The rice annotation project database (RAP-DB): 2008 update.</title>
        <authorList>
            <consortium name="The rice annotation project (RAP)"/>
        </authorList>
    </citation>
    <scope>GENOME REANNOTATION</scope>
    <source>
        <strain evidence="3">cv. Nipponbare</strain>
    </source>
</reference>
<protein>
    <submittedName>
        <fullName evidence="2">Uncharacterized protein</fullName>
    </submittedName>
</protein>
<evidence type="ECO:0000313" key="3">
    <source>
        <dbReference type="Proteomes" id="UP000000763"/>
    </source>
</evidence>
<dbReference type="EMBL" id="AP003754">
    <property type="protein sequence ID" value="BAC83012.1"/>
    <property type="molecule type" value="Genomic_DNA"/>
</dbReference>
<reference evidence="3" key="1">
    <citation type="journal article" date="2005" name="Nature">
        <title>The map-based sequence of the rice genome.</title>
        <authorList>
            <consortium name="International rice genome sequencing project (IRGSP)"/>
            <person name="Matsumoto T."/>
            <person name="Wu J."/>
            <person name="Kanamori H."/>
            <person name="Katayose Y."/>
            <person name="Fujisawa M."/>
            <person name="Namiki N."/>
            <person name="Mizuno H."/>
            <person name="Yamamoto K."/>
            <person name="Antonio B.A."/>
            <person name="Baba T."/>
            <person name="Sakata K."/>
            <person name="Nagamura Y."/>
            <person name="Aoki H."/>
            <person name="Arikawa K."/>
            <person name="Arita K."/>
            <person name="Bito T."/>
            <person name="Chiden Y."/>
            <person name="Fujitsuka N."/>
            <person name="Fukunaka R."/>
            <person name="Hamada M."/>
            <person name="Harada C."/>
            <person name="Hayashi A."/>
            <person name="Hijishita S."/>
            <person name="Honda M."/>
            <person name="Hosokawa S."/>
            <person name="Ichikawa Y."/>
            <person name="Idonuma A."/>
            <person name="Iijima M."/>
            <person name="Ikeda M."/>
            <person name="Ikeno M."/>
            <person name="Ito K."/>
            <person name="Ito S."/>
            <person name="Ito T."/>
            <person name="Ito Y."/>
            <person name="Ito Y."/>
            <person name="Iwabuchi A."/>
            <person name="Kamiya K."/>
            <person name="Karasawa W."/>
            <person name="Kurita K."/>
            <person name="Katagiri S."/>
            <person name="Kikuta A."/>
            <person name="Kobayashi H."/>
            <person name="Kobayashi N."/>
            <person name="Machita K."/>
            <person name="Maehara T."/>
            <person name="Masukawa M."/>
            <person name="Mizubayashi T."/>
            <person name="Mukai Y."/>
            <person name="Nagasaki H."/>
            <person name="Nagata Y."/>
            <person name="Naito S."/>
            <person name="Nakashima M."/>
            <person name="Nakama Y."/>
            <person name="Nakamichi Y."/>
            <person name="Nakamura M."/>
            <person name="Meguro A."/>
            <person name="Negishi M."/>
            <person name="Ohta I."/>
            <person name="Ohta T."/>
            <person name="Okamoto M."/>
            <person name="Ono N."/>
            <person name="Saji S."/>
            <person name="Sakaguchi M."/>
            <person name="Sakai K."/>
            <person name="Shibata M."/>
            <person name="Shimokawa T."/>
            <person name="Song J."/>
            <person name="Takazaki Y."/>
            <person name="Terasawa K."/>
            <person name="Tsugane M."/>
            <person name="Tsuji K."/>
            <person name="Ueda S."/>
            <person name="Waki K."/>
            <person name="Yamagata H."/>
            <person name="Yamamoto M."/>
            <person name="Yamamoto S."/>
            <person name="Yamane H."/>
            <person name="Yoshiki S."/>
            <person name="Yoshihara R."/>
            <person name="Yukawa K."/>
            <person name="Zhong H."/>
            <person name="Yano M."/>
            <person name="Yuan Q."/>
            <person name="Ouyang S."/>
            <person name="Liu J."/>
            <person name="Jones K.M."/>
            <person name="Gansberger K."/>
            <person name="Moffat K."/>
            <person name="Hill J."/>
            <person name="Bera J."/>
            <person name="Fadrosh D."/>
            <person name="Jin S."/>
            <person name="Johri S."/>
            <person name="Kim M."/>
            <person name="Overton L."/>
            <person name="Reardon M."/>
            <person name="Tsitrin T."/>
            <person name="Vuong H."/>
            <person name="Weaver B."/>
            <person name="Ciecko A."/>
            <person name="Tallon L."/>
            <person name="Jackson J."/>
            <person name="Pai G."/>
            <person name="Aken S.V."/>
            <person name="Utterback T."/>
            <person name="Reidmuller S."/>
            <person name="Feldblyum T."/>
            <person name="Hsiao J."/>
            <person name="Zismann V."/>
            <person name="Iobst S."/>
            <person name="de Vazeille A.R."/>
            <person name="Buell C.R."/>
            <person name="Ying K."/>
            <person name="Li Y."/>
            <person name="Lu T."/>
            <person name="Huang Y."/>
            <person name="Zhao Q."/>
            <person name="Feng Q."/>
            <person name="Zhang L."/>
            <person name="Zhu J."/>
            <person name="Weng Q."/>
            <person name="Mu J."/>
            <person name="Lu Y."/>
            <person name="Fan D."/>
            <person name="Liu Y."/>
            <person name="Guan J."/>
            <person name="Zhang Y."/>
            <person name="Yu S."/>
            <person name="Liu X."/>
            <person name="Zhang Y."/>
            <person name="Hong G."/>
            <person name="Han B."/>
            <person name="Choisne N."/>
            <person name="Demange N."/>
            <person name="Orjeda G."/>
            <person name="Samain S."/>
            <person name="Cattolico L."/>
            <person name="Pelletier E."/>
            <person name="Couloux A."/>
            <person name="Segurens B."/>
            <person name="Wincker P."/>
            <person name="D'Hont A."/>
            <person name="Scarpelli C."/>
            <person name="Weissenbach J."/>
            <person name="Salanoubat M."/>
            <person name="Quetier F."/>
            <person name="Yu Y."/>
            <person name="Kim H.R."/>
            <person name="Rambo T."/>
            <person name="Currie J."/>
            <person name="Collura K."/>
            <person name="Luo M."/>
            <person name="Yang T."/>
            <person name="Ammiraju J.S.S."/>
            <person name="Engler F."/>
            <person name="Soderlund C."/>
            <person name="Wing R.A."/>
            <person name="Palmer L.E."/>
            <person name="de la Bastide M."/>
            <person name="Spiegel L."/>
            <person name="Nascimento L."/>
            <person name="Zutavern T."/>
            <person name="O'Shaughnessy A."/>
            <person name="Dike S."/>
            <person name="Dedhia N."/>
            <person name="Preston R."/>
            <person name="Balija V."/>
            <person name="McCombie W.R."/>
            <person name="Chow T."/>
            <person name="Chen H."/>
            <person name="Chung M."/>
            <person name="Chen C."/>
            <person name="Shaw J."/>
            <person name="Wu H."/>
            <person name="Hsiao K."/>
            <person name="Chao Y."/>
            <person name="Chu M."/>
            <person name="Cheng C."/>
            <person name="Hour A."/>
            <person name="Lee P."/>
            <person name="Lin S."/>
            <person name="Lin Y."/>
            <person name="Liou J."/>
            <person name="Liu S."/>
            <person name="Hsing Y."/>
            <person name="Raghuvanshi S."/>
            <person name="Mohanty A."/>
            <person name="Bharti A.K."/>
            <person name="Gaur A."/>
            <person name="Gupta V."/>
            <person name="Kumar D."/>
            <person name="Ravi V."/>
            <person name="Vij S."/>
            <person name="Kapur A."/>
            <person name="Khurana P."/>
            <person name="Khurana P."/>
            <person name="Khurana J.P."/>
            <person name="Tyagi A.K."/>
            <person name="Gaikwad K."/>
            <person name="Singh A."/>
            <person name="Dalal V."/>
            <person name="Srivastava S."/>
            <person name="Dixit A."/>
            <person name="Pal A.K."/>
            <person name="Ghazi I.A."/>
            <person name="Yadav M."/>
            <person name="Pandit A."/>
            <person name="Bhargava A."/>
            <person name="Sureshbabu K."/>
            <person name="Batra K."/>
            <person name="Sharma T.R."/>
            <person name="Mohapatra T."/>
            <person name="Singh N.K."/>
            <person name="Messing J."/>
            <person name="Nelson A.B."/>
            <person name="Fuks G."/>
            <person name="Kavchok S."/>
            <person name="Keizer G."/>
            <person name="Linton E."/>
            <person name="Llaca V."/>
            <person name="Song R."/>
            <person name="Tanyolac B."/>
            <person name="Young S."/>
            <person name="Ho-Il K."/>
            <person name="Hahn J.H."/>
            <person name="Sangsakoo G."/>
            <person name="Vanavichit A."/>
            <person name="de Mattos Luiz.A.T."/>
            <person name="Zimmer P.D."/>
            <person name="Malone G."/>
            <person name="Dellagostin O."/>
            <person name="de Oliveira A.C."/>
            <person name="Bevan M."/>
            <person name="Bancroft I."/>
            <person name="Minx P."/>
            <person name="Cordum H."/>
            <person name="Wilson R."/>
            <person name="Cheng Z."/>
            <person name="Jin W."/>
            <person name="Jiang J."/>
            <person name="Leong S.A."/>
            <person name="Iwama H."/>
            <person name="Gojobori T."/>
            <person name="Itoh T."/>
            <person name="Niimura Y."/>
            <person name="Fujii Y."/>
            <person name="Habara T."/>
            <person name="Sakai H."/>
            <person name="Sato Y."/>
            <person name="Wilson G."/>
            <person name="Kumar K."/>
            <person name="McCouch S."/>
            <person name="Juretic N."/>
            <person name="Hoen D."/>
            <person name="Wright S."/>
            <person name="Bruskiewich R."/>
            <person name="Bureau T."/>
            <person name="Miyao A."/>
            <person name="Hirochika H."/>
            <person name="Nishikawa T."/>
            <person name="Kadowaki K."/>
            <person name="Sugiura M."/>
            <person name="Burr B."/>
            <person name="Sasaki T."/>
        </authorList>
    </citation>
    <scope>NUCLEOTIDE SEQUENCE [LARGE SCALE GENOMIC DNA]</scope>
    <source>
        <strain evidence="3">cv. Nipponbare</strain>
    </source>
</reference>
<gene>
    <name evidence="2" type="primary">OJ1341_A08.122</name>
</gene>
<feature type="region of interest" description="Disordered" evidence="1">
    <location>
        <begin position="30"/>
        <end position="51"/>
    </location>
</feature>
<organism evidence="2 3">
    <name type="scientific">Oryza sativa subsp. japonica</name>
    <name type="common">Rice</name>
    <dbReference type="NCBI Taxonomy" id="39947"/>
    <lineage>
        <taxon>Eukaryota</taxon>
        <taxon>Viridiplantae</taxon>
        <taxon>Streptophyta</taxon>
        <taxon>Embryophyta</taxon>
        <taxon>Tracheophyta</taxon>
        <taxon>Spermatophyta</taxon>
        <taxon>Magnoliopsida</taxon>
        <taxon>Liliopsida</taxon>
        <taxon>Poales</taxon>
        <taxon>Poaceae</taxon>
        <taxon>BOP clade</taxon>
        <taxon>Oryzoideae</taxon>
        <taxon>Oryzeae</taxon>
        <taxon>Oryzinae</taxon>
        <taxon>Oryza</taxon>
        <taxon>Oryza sativa</taxon>
    </lineage>
</organism>
<sequence>MGPSPARAAPPAGPELLYLGCRRRALDLLRAPATPPSAASTPPHPHLGSLPAVARALPQPSCVARVIVGSPTLPCGHPRQAPEPAAPHGAEVHGLPSTGFPPQTPVSRHGGLVTPRFSFGVKIH</sequence>
<evidence type="ECO:0000313" key="2">
    <source>
        <dbReference type="EMBL" id="BAC83012.1"/>
    </source>
</evidence>
<dbReference type="Proteomes" id="UP000000763">
    <property type="component" value="Chromosome 7"/>
</dbReference>
<proteinExistence type="predicted"/>
<feature type="compositionally biased region" description="Low complexity" evidence="1">
    <location>
        <begin position="30"/>
        <end position="41"/>
    </location>
</feature>
<dbReference type="AlphaFoldDB" id="Q7F250"/>
<evidence type="ECO:0000256" key="1">
    <source>
        <dbReference type="SAM" id="MobiDB-lite"/>
    </source>
</evidence>
<feature type="region of interest" description="Disordered" evidence="1">
    <location>
        <begin position="74"/>
        <end position="111"/>
    </location>
</feature>
<name>Q7F250_ORYSJ</name>